<dbReference type="SUPFAM" id="SSF52047">
    <property type="entry name" value="RNI-like"/>
    <property type="match status" value="1"/>
</dbReference>
<evidence type="ECO:0000259" key="1">
    <source>
        <dbReference type="Pfam" id="PF12937"/>
    </source>
</evidence>
<evidence type="ECO:0000313" key="3">
    <source>
        <dbReference type="EMBL" id="KAI1699468.1"/>
    </source>
</evidence>
<keyword evidence="4" id="KW-1185">Reference proteome</keyword>
<dbReference type="InterPro" id="IPR032675">
    <property type="entry name" value="LRR_dom_sf"/>
</dbReference>
<dbReference type="EMBL" id="JAKKPZ010000178">
    <property type="protein sequence ID" value="KAI1699468.1"/>
    <property type="molecule type" value="Genomic_DNA"/>
</dbReference>
<reference evidence="3" key="1">
    <citation type="submission" date="2022-01" db="EMBL/GenBank/DDBJ databases">
        <title>Genome Sequence Resource for Two Populations of Ditylenchus destructor, the Migratory Endoparasitic Phytonematode.</title>
        <authorList>
            <person name="Zhang H."/>
            <person name="Lin R."/>
            <person name="Xie B."/>
        </authorList>
    </citation>
    <scope>NUCLEOTIDE SEQUENCE</scope>
    <source>
        <strain evidence="3">BazhouSP</strain>
    </source>
</reference>
<dbReference type="PANTHER" id="PTHR13318:SF95">
    <property type="entry name" value="F-BOX PROTEIN YLR352W"/>
    <property type="match status" value="1"/>
</dbReference>
<evidence type="ECO:0000313" key="4">
    <source>
        <dbReference type="Proteomes" id="UP001201812"/>
    </source>
</evidence>
<proteinExistence type="predicted"/>
<dbReference type="InterPro" id="IPR006553">
    <property type="entry name" value="Leu-rich_rpt_Cys-con_subtyp"/>
</dbReference>
<dbReference type="SMART" id="SM00367">
    <property type="entry name" value="LRR_CC"/>
    <property type="match status" value="4"/>
</dbReference>
<dbReference type="GO" id="GO:0031146">
    <property type="term" value="P:SCF-dependent proteasomal ubiquitin-dependent protein catabolic process"/>
    <property type="evidence" value="ECO:0007669"/>
    <property type="project" value="TreeGrafter"/>
</dbReference>
<dbReference type="Gene3D" id="3.80.10.10">
    <property type="entry name" value="Ribonuclease Inhibitor"/>
    <property type="match status" value="1"/>
</dbReference>
<dbReference type="Pfam" id="PF12937">
    <property type="entry name" value="F-box-like"/>
    <property type="match status" value="1"/>
</dbReference>
<feature type="domain" description="F-box" evidence="1">
    <location>
        <begin position="21"/>
        <end position="55"/>
    </location>
</feature>
<organism evidence="3 4">
    <name type="scientific">Ditylenchus destructor</name>
    <dbReference type="NCBI Taxonomy" id="166010"/>
    <lineage>
        <taxon>Eukaryota</taxon>
        <taxon>Metazoa</taxon>
        <taxon>Ecdysozoa</taxon>
        <taxon>Nematoda</taxon>
        <taxon>Chromadorea</taxon>
        <taxon>Rhabditida</taxon>
        <taxon>Tylenchina</taxon>
        <taxon>Tylenchomorpha</taxon>
        <taxon>Sphaerularioidea</taxon>
        <taxon>Anguinidae</taxon>
        <taxon>Anguininae</taxon>
        <taxon>Ditylenchus</taxon>
    </lineage>
</organism>
<dbReference type="Pfam" id="PF25372">
    <property type="entry name" value="DUF7885"/>
    <property type="match status" value="1"/>
</dbReference>
<dbReference type="PANTHER" id="PTHR13318">
    <property type="entry name" value="PARTNER OF PAIRED, ISOFORM B-RELATED"/>
    <property type="match status" value="1"/>
</dbReference>
<accession>A0AAD4MME0</accession>
<feature type="domain" description="F-box/LRR-repeat protein 15-like leucin rich repeat" evidence="2">
    <location>
        <begin position="63"/>
        <end position="180"/>
    </location>
</feature>
<dbReference type="Proteomes" id="UP001201812">
    <property type="component" value="Unassembled WGS sequence"/>
</dbReference>
<comment type="caution">
    <text evidence="3">The sequence shown here is derived from an EMBL/GenBank/DDBJ whole genome shotgun (WGS) entry which is preliminary data.</text>
</comment>
<gene>
    <name evidence="3" type="ORF">DdX_17296</name>
</gene>
<dbReference type="InterPro" id="IPR057207">
    <property type="entry name" value="FBXL15_LRR"/>
</dbReference>
<sequence length="188" mass="21656">MPEYSFWSQEETKEVTETRKRIFSYLDIVSLCRCAQVCRSWNKLAMDGSNWQDVDLFFFQKNVNTAVVESLARRCGGFLKVLSLKGCENVQDTAMRSFCSKCPNIERLCLAKCKLITDSTCEFIGRYCHRLRELDLENCTAITDLTMKFISEGCKRIEDLNISWCLNITDRGMAYICRGCPNLKTLST</sequence>
<evidence type="ECO:0000259" key="2">
    <source>
        <dbReference type="Pfam" id="PF25372"/>
    </source>
</evidence>
<name>A0AAD4MME0_9BILA</name>
<dbReference type="AlphaFoldDB" id="A0AAD4MME0"/>
<dbReference type="GO" id="GO:0019005">
    <property type="term" value="C:SCF ubiquitin ligase complex"/>
    <property type="evidence" value="ECO:0007669"/>
    <property type="project" value="TreeGrafter"/>
</dbReference>
<dbReference type="InterPro" id="IPR001810">
    <property type="entry name" value="F-box_dom"/>
</dbReference>
<protein>
    <submittedName>
        <fullName evidence="3">F-box-like domain-containing protein</fullName>
    </submittedName>
</protein>